<dbReference type="PANTHER" id="PTHR34979">
    <property type="entry name" value="INNER MEMBRANE PROTEIN YGAZ"/>
    <property type="match status" value="1"/>
</dbReference>
<feature type="transmembrane region" description="Helical" evidence="8">
    <location>
        <begin position="73"/>
        <end position="93"/>
    </location>
</feature>
<reference evidence="9" key="1">
    <citation type="submission" date="2021-08" db="EMBL/GenBank/DDBJ databases">
        <authorList>
            <person name="Nwanade C."/>
            <person name="Wang M."/>
            <person name="Masoudi A."/>
            <person name="Yu Z."/>
            <person name="Liu J."/>
        </authorList>
    </citation>
    <scope>NUCLEOTIDE SEQUENCE</scope>
    <source>
        <strain evidence="9">S122</strain>
    </source>
</reference>
<keyword evidence="6 8" id="KW-1133">Transmembrane helix</keyword>
<sequence length="237" mass="24418">MTLQDITRSSPARSQLTAGLRDILPLAVGVGVYGLAFGLLAAQAQMDGLQTGVMGTIVFAGSSQIIAVERLVAGAGAGAALLAGLALNLRLLLITASLRDEFAGRPWWQVVLGVHLATDENWALMHAMRARGRRTGYWYLVGGGLGLVAVWVLATVAGASFATAVPEPKALGMDFAFTAAFIAILRSLWSGSAMLLPWIGSIAVVLLAGLLTPLDPTWTLILGGLSGAAIAGVLGSD</sequence>
<keyword evidence="5 8" id="KW-0812">Transmembrane</keyword>
<feature type="transmembrane region" description="Helical" evidence="8">
    <location>
        <begin position="23"/>
        <end position="42"/>
    </location>
</feature>
<feature type="transmembrane region" description="Helical" evidence="8">
    <location>
        <begin position="170"/>
        <end position="188"/>
    </location>
</feature>
<feature type="transmembrane region" description="Helical" evidence="8">
    <location>
        <begin position="195"/>
        <end position="212"/>
    </location>
</feature>
<evidence type="ECO:0000256" key="7">
    <source>
        <dbReference type="ARBA" id="ARBA00023136"/>
    </source>
</evidence>
<dbReference type="InterPro" id="IPR011606">
    <property type="entry name" value="Brnchd-chn_aa_trnsp_permease"/>
</dbReference>
<gene>
    <name evidence="9" type="ORF">K3721_00100</name>
</gene>
<feature type="transmembrane region" description="Helical" evidence="8">
    <location>
        <begin position="137"/>
        <end position="164"/>
    </location>
</feature>
<evidence type="ECO:0000256" key="5">
    <source>
        <dbReference type="ARBA" id="ARBA00022692"/>
    </source>
</evidence>
<keyword evidence="3" id="KW-0813">Transport</keyword>
<protein>
    <submittedName>
        <fullName evidence="9">AzlC family ABC transporter permease</fullName>
    </submittedName>
</protein>
<dbReference type="Proteomes" id="UP001058713">
    <property type="component" value="Chromosome"/>
</dbReference>
<evidence type="ECO:0000256" key="2">
    <source>
        <dbReference type="ARBA" id="ARBA00010735"/>
    </source>
</evidence>
<accession>A0A9Q9LWR2</accession>
<evidence type="ECO:0000256" key="4">
    <source>
        <dbReference type="ARBA" id="ARBA00022475"/>
    </source>
</evidence>
<organism evidence="9 10">
    <name type="scientific">Leisingera caerulea</name>
    <name type="common">Phaeobacter caeruleus</name>
    <dbReference type="NCBI Taxonomy" id="506591"/>
    <lineage>
        <taxon>Bacteria</taxon>
        <taxon>Pseudomonadati</taxon>
        <taxon>Pseudomonadota</taxon>
        <taxon>Alphaproteobacteria</taxon>
        <taxon>Rhodobacterales</taxon>
        <taxon>Roseobacteraceae</taxon>
        <taxon>Leisingera</taxon>
    </lineage>
</organism>
<name>A0A9Q9LWR2_LEICA</name>
<dbReference type="Pfam" id="PF03591">
    <property type="entry name" value="AzlC"/>
    <property type="match status" value="1"/>
</dbReference>
<dbReference type="AlphaFoldDB" id="A0A9Q9LWR2"/>
<dbReference type="KEGG" id="lcae:K3721_00100"/>
<feature type="transmembrane region" description="Helical" evidence="8">
    <location>
        <begin position="218"/>
        <end position="236"/>
    </location>
</feature>
<dbReference type="EMBL" id="CP081070">
    <property type="protein sequence ID" value="UWQ53990.1"/>
    <property type="molecule type" value="Genomic_DNA"/>
</dbReference>
<keyword evidence="4" id="KW-1003">Cell membrane</keyword>
<dbReference type="GO" id="GO:1903785">
    <property type="term" value="P:L-valine transmembrane transport"/>
    <property type="evidence" value="ECO:0007669"/>
    <property type="project" value="TreeGrafter"/>
</dbReference>
<evidence type="ECO:0000256" key="8">
    <source>
        <dbReference type="SAM" id="Phobius"/>
    </source>
</evidence>
<evidence type="ECO:0000256" key="6">
    <source>
        <dbReference type="ARBA" id="ARBA00022989"/>
    </source>
</evidence>
<proteinExistence type="inferred from homology"/>
<evidence type="ECO:0000313" key="9">
    <source>
        <dbReference type="EMBL" id="UWQ53990.1"/>
    </source>
</evidence>
<comment type="subcellular location">
    <subcellularLocation>
        <location evidence="1">Cell membrane</location>
        <topology evidence="1">Multi-pass membrane protein</topology>
    </subcellularLocation>
</comment>
<evidence type="ECO:0000256" key="3">
    <source>
        <dbReference type="ARBA" id="ARBA00022448"/>
    </source>
</evidence>
<dbReference type="GO" id="GO:0005886">
    <property type="term" value="C:plasma membrane"/>
    <property type="evidence" value="ECO:0007669"/>
    <property type="project" value="UniProtKB-SubCell"/>
</dbReference>
<dbReference type="RefSeq" id="WP_259971439.1">
    <property type="nucleotide sequence ID" value="NZ_CP081070.1"/>
</dbReference>
<keyword evidence="7 8" id="KW-0472">Membrane</keyword>
<dbReference type="PANTHER" id="PTHR34979:SF1">
    <property type="entry name" value="INNER MEMBRANE PROTEIN YGAZ"/>
    <property type="match status" value="1"/>
</dbReference>
<comment type="similarity">
    <text evidence="2">Belongs to the AzlC family.</text>
</comment>
<evidence type="ECO:0000313" key="10">
    <source>
        <dbReference type="Proteomes" id="UP001058713"/>
    </source>
</evidence>
<evidence type="ECO:0000256" key="1">
    <source>
        <dbReference type="ARBA" id="ARBA00004651"/>
    </source>
</evidence>